<dbReference type="EMBL" id="KQ256170">
    <property type="protein sequence ID" value="KNC69281.1"/>
    <property type="molecule type" value="Genomic_DNA"/>
</dbReference>
<feature type="domain" description="PRP1 splicing factor N-terminal" evidence="1">
    <location>
        <begin position="13"/>
        <end position="55"/>
    </location>
</feature>
<dbReference type="Pfam" id="PF06424">
    <property type="entry name" value="PRP1_N"/>
    <property type="match status" value="1"/>
</dbReference>
<accession>A0A0L0EXV6</accession>
<evidence type="ECO:0000313" key="3">
    <source>
        <dbReference type="Proteomes" id="UP000054560"/>
    </source>
</evidence>
<protein>
    <recommendedName>
        <fullName evidence="1">PRP1 splicing factor N-terminal domain-containing protein</fullName>
    </recommendedName>
</protein>
<dbReference type="OrthoDB" id="440128at2759"/>
<reference evidence="2 3" key="1">
    <citation type="submission" date="2011-02" db="EMBL/GenBank/DDBJ databases">
        <title>The Genome Sequence of Sphaeroforma arctica JP610.</title>
        <authorList>
            <consortium name="The Broad Institute Genome Sequencing Platform"/>
            <person name="Russ C."/>
            <person name="Cuomo C."/>
            <person name="Young S.K."/>
            <person name="Zeng Q."/>
            <person name="Gargeya S."/>
            <person name="Alvarado L."/>
            <person name="Berlin A."/>
            <person name="Chapman S.B."/>
            <person name="Chen Z."/>
            <person name="Freedman E."/>
            <person name="Gellesch M."/>
            <person name="Goldberg J."/>
            <person name="Griggs A."/>
            <person name="Gujja S."/>
            <person name="Heilman E."/>
            <person name="Heiman D."/>
            <person name="Howarth C."/>
            <person name="Mehta T."/>
            <person name="Neiman D."/>
            <person name="Pearson M."/>
            <person name="Roberts A."/>
            <person name="Saif S."/>
            <person name="Shea T."/>
            <person name="Shenoy N."/>
            <person name="Sisk P."/>
            <person name="Stolte C."/>
            <person name="Sykes S."/>
            <person name="White J."/>
            <person name="Yandava C."/>
            <person name="Burger G."/>
            <person name="Gray M.W."/>
            <person name="Holland P.W.H."/>
            <person name="King N."/>
            <person name="Lang F.B.F."/>
            <person name="Roger A.J."/>
            <person name="Ruiz-Trillo I."/>
            <person name="Haas B."/>
            <person name="Nusbaum C."/>
            <person name="Birren B."/>
        </authorList>
    </citation>
    <scope>NUCLEOTIDE SEQUENCE [LARGE SCALE GENOMIC DNA]</scope>
    <source>
        <strain evidence="2 3">JP610</strain>
    </source>
</reference>
<name>A0A0L0EXV6_9EUKA</name>
<dbReference type="InterPro" id="IPR010491">
    <property type="entry name" value="PRP1_N"/>
</dbReference>
<gene>
    <name evidence="2" type="ORF">SARC_18211</name>
</gene>
<feature type="non-terminal residue" evidence="2">
    <location>
        <position position="70"/>
    </location>
</feature>
<dbReference type="AlphaFoldDB" id="A0A0L0EXV6"/>
<proteinExistence type="predicted"/>
<evidence type="ECO:0000313" key="2">
    <source>
        <dbReference type="EMBL" id="KNC69281.1"/>
    </source>
</evidence>
<dbReference type="RefSeq" id="XP_014143183.1">
    <property type="nucleotide sequence ID" value="XM_014287708.1"/>
</dbReference>
<sequence>MQRPKLDFMNMKPPPGYVAGIGRGAAGFTTRSDIGPGKDPMEMAAEAEKQRVIAMGKAGAEEKAEAKKKT</sequence>
<dbReference type="STRING" id="667725.A0A0L0EXV6"/>
<dbReference type="GO" id="GO:0000398">
    <property type="term" value="P:mRNA splicing, via spliceosome"/>
    <property type="evidence" value="ECO:0007669"/>
    <property type="project" value="InterPro"/>
</dbReference>
<dbReference type="eggNOG" id="KOG0495">
    <property type="taxonomic scope" value="Eukaryota"/>
</dbReference>
<evidence type="ECO:0000259" key="1">
    <source>
        <dbReference type="Pfam" id="PF06424"/>
    </source>
</evidence>
<dbReference type="GeneID" id="25918715"/>
<keyword evidence="3" id="KW-1185">Reference proteome</keyword>
<organism evidence="2 3">
    <name type="scientific">Sphaeroforma arctica JP610</name>
    <dbReference type="NCBI Taxonomy" id="667725"/>
    <lineage>
        <taxon>Eukaryota</taxon>
        <taxon>Ichthyosporea</taxon>
        <taxon>Ichthyophonida</taxon>
        <taxon>Sphaeroforma</taxon>
    </lineage>
</organism>
<dbReference type="Proteomes" id="UP000054560">
    <property type="component" value="Unassembled WGS sequence"/>
</dbReference>